<name>A0A4V6A581_STECR</name>
<dbReference type="Proteomes" id="UP000298663">
    <property type="component" value="Unassembled WGS sequence"/>
</dbReference>
<gene>
    <name evidence="2" type="ORF">L596_013740</name>
</gene>
<sequence>MPATGRRTVPMQVMAPYGFTQHPQYGLPTSNDRIYAVALHAGEGTAAHAATGADARRLRPVVLEIHGLSDRRLLREGAVTNAKLAKSEPTNETVQGAGIVKLYRRRMFFKIKVLFKLLPLENTKAARDRNMSMMLKRLAEGCKKTSGSVAHVKEVAKDCRMFSYKKLDATEQQSKPRETTSTRLKRKPASVNEPLVKAEVRA</sequence>
<reference evidence="2 3" key="1">
    <citation type="journal article" date="2015" name="Genome Biol.">
        <title>Comparative genomics of Steinernema reveals deeply conserved gene regulatory networks.</title>
        <authorList>
            <person name="Dillman A.R."/>
            <person name="Macchietto M."/>
            <person name="Porter C.F."/>
            <person name="Rogers A."/>
            <person name="Williams B."/>
            <person name="Antoshechkin I."/>
            <person name="Lee M.M."/>
            <person name="Goodwin Z."/>
            <person name="Lu X."/>
            <person name="Lewis E.E."/>
            <person name="Goodrich-Blair H."/>
            <person name="Stock S.P."/>
            <person name="Adams B.J."/>
            <person name="Sternberg P.W."/>
            <person name="Mortazavi A."/>
        </authorList>
    </citation>
    <scope>NUCLEOTIDE SEQUENCE [LARGE SCALE GENOMIC DNA]</scope>
    <source>
        <strain evidence="2 3">ALL</strain>
    </source>
</reference>
<dbReference type="AlphaFoldDB" id="A0A4V6A581"/>
<feature type="compositionally biased region" description="Basic and acidic residues" evidence="1">
    <location>
        <begin position="167"/>
        <end position="180"/>
    </location>
</feature>
<keyword evidence="3" id="KW-1185">Reference proteome</keyword>
<dbReference type="EMBL" id="AZBU02000003">
    <property type="protein sequence ID" value="TKR89675.1"/>
    <property type="molecule type" value="Genomic_DNA"/>
</dbReference>
<reference evidence="2 3" key="2">
    <citation type="journal article" date="2019" name="G3 (Bethesda)">
        <title>Hybrid Assembly of the Genome of the Entomopathogenic Nematode Steinernema carpocapsae Identifies the X-Chromosome.</title>
        <authorList>
            <person name="Serra L."/>
            <person name="Macchietto M."/>
            <person name="Macias-Munoz A."/>
            <person name="McGill C.J."/>
            <person name="Rodriguez I.M."/>
            <person name="Rodriguez B."/>
            <person name="Murad R."/>
            <person name="Mortazavi A."/>
        </authorList>
    </citation>
    <scope>NUCLEOTIDE SEQUENCE [LARGE SCALE GENOMIC DNA]</scope>
    <source>
        <strain evidence="2 3">ALL</strain>
    </source>
</reference>
<comment type="caution">
    <text evidence="2">The sequence shown here is derived from an EMBL/GenBank/DDBJ whole genome shotgun (WGS) entry which is preliminary data.</text>
</comment>
<protein>
    <submittedName>
        <fullName evidence="2">Uncharacterized protein</fullName>
    </submittedName>
</protein>
<evidence type="ECO:0000313" key="3">
    <source>
        <dbReference type="Proteomes" id="UP000298663"/>
    </source>
</evidence>
<evidence type="ECO:0000313" key="2">
    <source>
        <dbReference type="EMBL" id="TKR89675.1"/>
    </source>
</evidence>
<evidence type="ECO:0000256" key="1">
    <source>
        <dbReference type="SAM" id="MobiDB-lite"/>
    </source>
</evidence>
<accession>A0A4V6A581</accession>
<proteinExistence type="predicted"/>
<feature type="region of interest" description="Disordered" evidence="1">
    <location>
        <begin position="167"/>
        <end position="202"/>
    </location>
</feature>
<organism evidence="2 3">
    <name type="scientific">Steinernema carpocapsae</name>
    <name type="common">Entomopathogenic nematode</name>
    <dbReference type="NCBI Taxonomy" id="34508"/>
    <lineage>
        <taxon>Eukaryota</taxon>
        <taxon>Metazoa</taxon>
        <taxon>Ecdysozoa</taxon>
        <taxon>Nematoda</taxon>
        <taxon>Chromadorea</taxon>
        <taxon>Rhabditida</taxon>
        <taxon>Tylenchina</taxon>
        <taxon>Panagrolaimomorpha</taxon>
        <taxon>Strongyloidoidea</taxon>
        <taxon>Steinernematidae</taxon>
        <taxon>Steinernema</taxon>
    </lineage>
</organism>